<dbReference type="SUPFAM" id="SSF109854">
    <property type="entry name" value="DinB/YfiT-like putative metalloenzymes"/>
    <property type="match status" value="1"/>
</dbReference>
<keyword evidence="2" id="KW-1185">Reference proteome</keyword>
<reference evidence="1 2" key="1">
    <citation type="journal article" date="2024" name="Int. J. Syst. Evol. Microbiol.">
        <title>Paenibacillus hexagrammi sp. nov., a novel bacterium isolated from the gut content of Hexagrammos agrammus.</title>
        <authorList>
            <person name="Jung H.K."/>
            <person name="Kim D.G."/>
            <person name="Zin H."/>
            <person name="Park J."/>
            <person name="Jung H."/>
            <person name="Kim Y.O."/>
            <person name="Kong H.J."/>
            <person name="Kim J.W."/>
            <person name="Kim Y.S."/>
        </authorList>
    </citation>
    <scope>NUCLEOTIDE SEQUENCE [LARGE SCALE GENOMIC DNA]</scope>
    <source>
        <strain evidence="1 2">YPD9-1</strain>
    </source>
</reference>
<dbReference type="InterPro" id="IPR034660">
    <property type="entry name" value="DinB/YfiT-like"/>
</dbReference>
<name>A0ABY3SIZ8_9BACL</name>
<evidence type="ECO:0000313" key="1">
    <source>
        <dbReference type="EMBL" id="UJF33983.1"/>
    </source>
</evidence>
<proteinExistence type="predicted"/>
<dbReference type="EMBL" id="CP090978">
    <property type="protein sequence ID" value="UJF33983.1"/>
    <property type="molecule type" value="Genomic_DNA"/>
</dbReference>
<accession>A0ABY3SIZ8</accession>
<dbReference type="RefSeq" id="WP_235120374.1">
    <property type="nucleotide sequence ID" value="NZ_CP090978.1"/>
</dbReference>
<protein>
    <submittedName>
        <fullName evidence="1">DinB family protein</fullName>
    </submittedName>
</protein>
<dbReference type="Gene3D" id="1.20.120.450">
    <property type="entry name" value="dinb family like domain"/>
    <property type="match status" value="1"/>
</dbReference>
<evidence type="ECO:0000313" key="2">
    <source>
        <dbReference type="Proteomes" id="UP001649230"/>
    </source>
</evidence>
<sequence length="66" mass="7671">MNVESIIRVFGAYSSWVASLETLDERLWLTPVSEGKWSVGQIVSHLLNWDQHHQQQIVSFLRDQGF</sequence>
<gene>
    <name evidence="1" type="ORF">L0M14_01715</name>
</gene>
<dbReference type="Proteomes" id="UP001649230">
    <property type="component" value="Chromosome"/>
</dbReference>
<organism evidence="1 2">
    <name type="scientific">Paenibacillus hexagrammi</name>
    <dbReference type="NCBI Taxonomy" id="2908839"/>
    <lineage>
        <taxon>Bacteria</taxon>
        <taxon>Bacillati</taxon>
        <taxon>Bacillota</taxon>
        <taxon>Bacilli</taxon>
        <taxon>Bacillales</taxon>
        <taxon>Paenibacillaceae</taxon>
        <taxon>Paenibacillus</taxon>
    </lineage>
</organism>